<name>A0A0S6VRG0_9BACT</name>
<evidence type="ECO:0000313" key="10">
    <source>
        <dbReference type="Proteomes" id="UP000030700"/>
    </source>
</evidence>
<evidence type="ECO:0000313" key="9">
    <source>
        <dbReference type="EMBL" id="GAK49933.1"/>
    </source>
</evidence>
<keyword evidence="10" id="KW-1185">Reference proteome</keyword>
<dbReference type="Gene3D" id="1.10.3720.10">
    <property type="entry name" value="MetI-like"/>
    <property type="match status" value="1"/>
</dbReference>
<reference evidence="9" key="1">
    <citation type="journal article" date="2015" name="PeerJ">
        <title>First genomic representation of candidate bacterial phylum KSB3 points to enhanced environmental sensing as a trigger of wastewater bulking.</title>
        <authorList>
            <person name="Sekiguchi Y."/>
            <person name="Ohashi A."/>
            <person name="Parks D.H."/>
            <person name="Yamauchi T."/>
            <person name="Tyson G.W."/>
            <person name="Hugenholtz P."/>
        </authorList>
    </citation>
    <scope>NUCLEOTIDE SEQUENCE [LARGE SCALE GENOMIC DNA]</scope>
</reference>
<evidence type="ECO:0000256" key="6">
    <source>
        <dbReference type="ARBA" id="ARBA00023136"/>
    </source>
</evidence>
<keyword evidence="2 7" id="KW-0813">Transport</keyword>
<sequence length="344" mass="38890">MKTQKMKRLFSTIGVTIFGLIVLGIFLMPFIYGLVTSVKTQLQIANVDAPFIPSVQKTYELDGKQYDVVALKTDAGTKHVALIKKTRAKSTLLDIDTPGAQPFEWDGKWQTLEPVWETSIQWKNYNTAWNSIKFLKLLGNTVTYAVLSTIGAVCSAALVSYGFARFKFPYRNALFIIVMSTIILPPAVTLIPRYAFFYKIGWVGSWLPIIIPQYFSNGWNIFLLRQFFMGVPREMDEAAKIDGAGYFRTFFSVILPQAVPALVAVTLFHFFYCWNDFLEPLIYLAGTANSFPITIGLTQFNRLFTRQTELVQAATVMSLAIPVVIFFFAQRFFMQGVVVTGVEK</sequence>
<dbReference type="GO" id="GO:0005886">
    <property type="term" value="C:plasma membrane"/>
    <property type="evidence" value="ECO:0007669"/>
    <property type="project" value="UniProtKB-SubCell"/>
</dbReference>
<accession>A0A0S6VRG0</accession>
<keyword evidence="4 7" id="KW-0812">Transmembrane</keyword>
<feature type="transmembrane region" description="Helical" evidence="7">
    <location>
        <begin position="173"/>
        <end position="196"/>
    </location>
</feature>
<organism evidence="9">
    <name type="scientific">Candidatus Moduliflexus flocculans</name>
    <dbReference type="NCBI Taxonomy" id="1499966"/>
    <lineage>
        <taxon>Bacteria</taxon>
        <taxon>Candidatus Moduliflexota</taxon>
        <taxon>Candidatus Moduliflexia</taxon>
        <taxon>Candidatus Moduliflexales</taxon>
        <taxon>Candidatus Moduliflexaceae</taxon>
    </lineage>
</organism>
<feature type="transmembrane region" description="Helical" evidence="7">
    <location>
        <begin position="142"/>
        <end position="161"/>
    </location>
</feature>
<keyword evidence="6 7" id="KW-0472">Membrane</keyword>
<comment type="subcellular location">
    <subcellularLocation>
        <location evidence="1 7">Cell membrane</location>
        <topology evidence="1 7">Multi-pass membrane protein</topology>
    </subcellularLocation>
</comment>
<feature type="transmembrane region" description="Helical" evidence="7">
    <location>
        <begin position="12"/>
        <end position="32"/>
    </location>
</feature>
<evidence type="ECO:0000256" key="3">
    <source>
        <dbReference type="ARBA" id="ARBA00022475"/>
    </source>
</evidence>
<dbReference type="HOGENOM" id="CLU_016047_1_1_0"/>
<dbReference type="PROSITE" id="PS50928">
    <property type="entry name" value="ABC_TM1"/>
    <property type="match status" value="1"/>
</dbReference>
<feature type="transmembrane region" description="Helical" evidence="7">
    <location>
        <begin position="202"/>
        <end position="224"/>
    </location>
</feature>
<keyword evidence="5 7" id="KW-1133">Transmembrane helix</keyword>
<dbReference type="PANTHER" id="PTHR43744:SF6">
    <property type="entry name" value="ABC TRANSPORTER PERMEASE PROTEIN YESQ-RELATED"/>
    <property type="match status" value="1"/>
</dbReference>
<dbReference type="Pfam" id="PF00528">
    <property type="entry name" value="BPD_transp_1"/>
    <property type="match status" value="1"/>
</dbReference>
<dbReference type="GO" id="GO:0055085">
    <property type="term" value="P:transmembrane transport"/>
    <property type="evidence" value="ECO:0007669"/>
    <property type="project" value="InterPro"/>
</dbReference>
<proteinExistence type="inferred from homology"/>
<dbReference type="InterPro" id="IPR000515">
    <property type="entry name" value="MetI-like"/>
</dbReference>
<protein>
    <submittedName>
        <fullName evidence="9">Binding-protein-dependent transport systems inner membrane component</fullName>
    </submittedName>
</protein>
<dbReference type="STRING" id="1499966.U14_01157"/>
<evidence type="ECO:0000256" key="5">
    <source>
        <dbReference type="ARBA" id="ARBA00022989"/>
    </source>
</evidence>
<evidence type="ECO:0000256" key="2">
    <source>
        <dbReference type="ARBA" id="ARBA00022448"/>
    </source>
</evidence>
<dbReference type="AlphaFoldDB" id="A0A0S6VRG0"/>
<gene>
    <name evidence="9" type="ORF">U14_01157</name>
</gene>
<dbReference type="CDD" id="cd06261">
    <property type="entry name" value="TM_PBP2"/>
    <property type="match status" value="1"/>
</dbReference>
<evidence type="ECO:0000256" key="1">
    <source>
        <dbReference type="ARBA" id="ARBA00004651"/>
    </source>
</evidence>
<dbReference type="EMBL" id="DF820455">
    <property type="protein sequence ID" value="GAK49933.1"/>
    <property type="molecule type" value="Genomic_DNA"/>
</dbReference>
<feature type="transmembrane region" description="Helical" evidence="7">
    <location>
        <begin position="310"/>
        <end position="329"/>
    </location>
</feature>
<feature type="transmembrane region" description="Helical" evidence="7">
    <location>
        <begin position="277"/>
        <end position="298"/>
    </location>
</feature>
<dbReference type="InterPro" id="IPR035906">
    <property type="entry name" value="MetI-like_sf"/>
</dbReference>
<evidence type="ECO:0000256" key="7">
    <source>
        <dbReference type="RuleBase" id="RU363032"/>
    </source>
</evidence>
<evidence type="ECO:0000259" key="8">
    <source>
        <dbReference type="PROSITE" id="PS50928"/>
    </source>
</evidence>
<evidence type="ECO:0000256" key="4">
    <source>
        <dbReference type="ARBA" id="ARBA00022692"/>
    </source>
</evidence>
<dbReference type="PANTHER" id="PTHR43744">
    <property type="entry name" value="ABC TRANSPORTER PERMEASE PROTEIN MG189-RELATED-RELATED"/>
    <property type="match status" value="1"/>
</dbReference>
<keyword evidence="3" id="KW-1003">Cell membrane</keyword>
<dbReference type="Proteomes" id="UP000030700">
    <property type="component" value="Unassembled WGS sequence"/>
</dbReference>
<comment type="similarity">
    <text evidence="7">Belongs to the binding-protein-dependent transport system permease family.</text>
</comment>
<feature type="transmembrane region" description="Helical" evidence="7">
    <location>
        <begin position="245"/>
        <end position="271"/>
    </location>
</feature>
<dbReference type="SUPFAM" id="SSF161098">
    <property type="entry name" value="MetI-like"/>
    <property type="match status" value="1"/>
</dbReference>
<feature type="domain" description="ABC transmembrane type-1" evidence="8">
    <location>
        <begin position="138"/>
        <end position="329"/>
    </location>
</feature>